<protein>
    <submittedName>
        <fullName evidence="6">Bifunctional enoyl-CoA hydratase/phosphate acetyltransferase</fullName>
    </submittedName>
</protein>
<dbReference type="RefSeq" id="WP_130966833.1">
    <property type="nucleotide sequence ID" value="NZ_SIXI01000002.1"/>
</dbReference>
<dbReference type="PANTHER" id="PTHR43356">
    <property type="entry name" value="PHOSPHATE ACETYLTRANSFERASE"/>
    <property type="match status" value="1"/>
</dbReference>
<dbReference type="SUPFAM" id="SSF53659">
    <property type="entry name" value="Isocitrate/Isopropylmalate dehydrogenase-like"/>
    <property type="match status" value="1"/>
</dbReference>
<dbReference type="OrthoDB" id="9774179at2"/>
<dbReference type="EMBL" id="SIXI01000002">
    <property type="protein sequence ID" value="TBO32621.1"/>
    <property type="molecule type" value="Genomic_DNA"/>
</dbReference>
<feature type="domain" description="Phosphate acetyl/butaryl transferase" evidence="4">
    <location>
        <begin position="240"/>
        <end position="453"/>
    </location>
</feature>
<keyword evidence="2" id="KW-0456">Lyase</keyword>
<evidence type="ECO:0000256" key="1">
    <source>
        <dbReference type="ARBA" id="ARBA00022679"/>
    </source>
</evidence>
<dbReference type="PANTHER" id="PTHR43356:SF2">
    <property type="entry name" value="PHOSPHATE ACETYLTRANSFERASE"/>
    <property type="match status" value="1"/>
</dbReference>
<proteinExistence type="predicted"/>
<dbReference type="FunFam" id="3.10.129.10:FF:000042">
    <property type="entry name" value="MaoC domain protein dehydratase"/>
    <property type="match status" value="1"/>
</dbReference>
<evidence type="ECO:0000259" key="5">
    <source>
        <dbReference type="Pfam" id="PF01575"/>
    </source>
</evidence>
<gene>
    <name evidence="6" type="ORF">EYS42_05420</name>
</gene>
<dbReference type="GO" id="GO:0016836">
    <property type="term" value="F:hydro-lyase activity"/>
    <property type="evidence" value="ECO:0007669"/>
    <property type="project" value="UniProtKB-ARBA"/>
</dbReference>
<evidence type="ECO:0000259" key="4">
    <source>
        <dbReference type="Pfam" id="PF01515"/>
    </source>
</evidence>
<dbReference type="InterPro" id="IPR029069">
    <property type="entry name" value="HotDog_dom_sf"/>
</dbReference>
<dbReference type="InterPro" id="IPR050500">
    <property type="entry name" value="Phos_Acetyltrans/Butyryltrans"/>
</dbReference>
<evidence type="ECO:0000313" key="6">
    <source>
        <dbReference type="EMBL" id="TBO32621.1"/>
    </source>
</evidence>
<keyword evidence="7" id="KW-1185">Reference proteome</keyword>
<dbReference type="InterPro" id="IPR002539">
    <property type="entry name" value="MaoC-like_dom"/>
</dbReference>
<accession>A0A4Q9H215</accession>
<keyword evidence="3" id="KW-0012">Acyltransferase</keyword>
<name>A0A4Q9H215_9BURK</name>
<feature type="domain" description="MaoC-like" evidence="5">
    <location>
        <begin position="23"/>
        <end position="117"/>
    </location>
</feature>
<sequence length="476" mass="50219">MKQAQTLLENRTYDELQPGDSASLTRTLTREDIEVFAILSGDVNPAHLDDAYAAQTPFHKVIAHGMWGGTLISTILGTQLPGPGTIYVGQQLRFLRPVSVGDVITVTVTVQEKRDKHMVLLDCLCTNQAGKSVISGTAEVMAPTQKVRRESAPLPELTLTRHEGFARLMALTASLPAVDCAVVFPTTACSLRAAVVAAQAGLVRPWLIGPRATIEAVAREAALPLAGCEWVEADTAEAAAEQAVALVQAGKVQAIQQGQIDVRPLLQAVLTHEGGLRTQGRISHAAVADVPGYGRPLIITDSEVHIHPTLDDKRDILNNAAALARRLGMSPRVALLSATQTLNTNLSSSIDAAALCKAYARQKGEHFDIDGPLPFDAAVSPEVARLRHPGSSVAGRANILLAPNLETANLLVKQLAYMGQAEVAGLVLGAQVPILLCNDTDSERSHIASAALALLMARGDDAVASDKGSPALRVAA</sequence>
<dbReference type="AlphaFoldDB" id="A0A4Q9H215"/>
<organism evidence="6 7">
    <name type="scientific">Aquabacterium lacunae</name>
    <dbReference type="NCBI Taxonomy" id="2528630"/>
    <lineage>
        <taxon>Bacteria</taxon>
        <taxon>Pseudomonadati</taxon>
        <taxon>Pseudomonadota</taxon>
        <taxon>Betaproteobacteria</taxon>
        <taxon>Burkholderiales</taxon>
        <taxon>Aquabacterium</taxon>
    </lineage>
</organism>
<evidence type="ECO:0000313" key="7">
    <source>
        <dbReference type="Proteomes" id="UP000292120"/>
    </source>
</evidence>
<dbReference type="Gene3D" id="3.40.718.10">
    <property type="entry name" value="Isopropylmalate Dehydrogenase"/>
    <property type="match status" value="1"/>
</dbReference>
<keyword evidence="1 6" id="KW-0808">Transferase</keyword>
<dbReference type="Pfam" id="PF01575">
    <property type="entry name" value="MaoC_dehydratas"/>
    <property type="match status" value="1"/>
</dbReference>
<dbReference type="Pfam" id="PF01515">
    <property type="entry name" value="PTA_PTB"/>
    <property type="match status" value="1"/>
</dbReference>
<evidence type="ECO:0000256" key="2">
    <source>
        <dbReference type="ARBA" id="ARBA00023239"/>
    </source>
</evidence>
<comment type="caution">
    <text evidence="6">The sequence shown here is derived from an EMBL/GenBank/DDBJ whole genome shotgun (WGS) entry which is preliminary data.</text>
</comment>
<dbReference type="SUPFAM" id="SSF54637">
    <property type="entry name" value="Thioesterase/thiol ester dehydrase-isomerase"/>
    <property type="match status" value="1"/>
</dbReference>
<dbReference type="Proteomes" id="UP000292120">
    <property type="component" value="Unassembled WGS sequence"/>
</dbReference>
<evidence type="ECO:0000256" key="3">
    <source>
        <dbReference type="ARBA" id="ARBA00023315"/>
    </source>
</evidence>
<dbReference type="InterPro" id="IPR002505">
    <property type="entry name" value="PTA_PTB"/>
</dbReference>
<dbReference type="CDD" id="cd03449">
    <property type="entry name" value="R_hydratase"/>
    <property type="match status" value="1"/>
</dbReference>
<dbReference type="NCBIfam" id="NF006045">
    <property type="entry name" value="PRK08190.1"/>
    <property type="match status" value="1"/>
</dbReference>
<dbReference type="GO" id="GO:0016746">
    <property type="term" value="F:acyltransferase activity"/>
    <property type="evidence" value="ECO:0007669"/>
    <property type="project" value="UniProtKB-KW"/>
</dbReference>
<reference evidence="6 7" key="1">
    <citation type="submission" date="2019-02" db="EMBL/GenBank/DDBJ databases">
        <title>Aquabacterium sp. strain KMB7.</title>
        <authorList>
            <person name="Chen W.-M."/>
        </authorList>
    </citation>
    <scope>NUCLEOTIDE SEQUENCE [LARGE SCALE GENOMIC DNA]</scope>
    <source>
        <strain evidence="6 7">KMB7</strain>
    </source>
</reference>
<dbReference type="Gene3D" id="3.10.129.10">
    <property type="entry name" value="Hotdog Thioesterase"/>
    <property type="match status" value="1"/>
</dbReference>